<sequence>MMVIYKIFPFQISQMHTHVMSLVFSYKLLKVTRKDTNNTPLVSDSRSAQQRWLSVWLQMLMEAKLHKSLVREVGYMSMLLVCTGDTDI</sequence>
<dbReference type="EMBL" id="SMOL01000768">
    <property type="protein sequence ID" value="KAB2597683.1"/>
    <property type="molecule type" value="Genomic_DNA"/>
</dbReference>
<dbReference type="Proteomes" id="UP000327157">
    <property type="component" value="Chromosome 1"/>
</dbReference>
<protein>
    <submittedName>
        <fullName evidence="1">Beta-amylase 2</fullName>
    </submittedName>
</protein>
<reference evidence="2" key="2">
    <citation type="submission" date="2019-10" db="EMBL/GenBank/DDBJ databases">
        <title>A de novo genome assembly of a pear dwarfing rootstock.</title>
        <authorList>
            <person name="Wang F."/>
            <person name="Wang J."/>
            <person name="Li S."/>
            <person name="Zhang Y."/>
            <person name="Fang M."/>
            <person name="Ma L."/>
            <person name="Zhao Y."/>
            <person name="Jiang S."/>
        </authorList>
    </citation>
    <scope>NUCLEOTIDE SEQUENCE [LARGE SCALE GENOMIC DNA]</scope>
</reference>
<dbReference type="AlphaFoldDB" id="A0A5N5F4K7"/>
<reference evidence="1 2" key="3">
    <citation type="submission" date="2019-11" db="EMBL/GenBank/DDBJ databases">
        <title>A de novo genome assembly of a pear dwarfing rootstock.</title>
        <authorList>
            <person name="Wang F."/>
            <person name="Wang J."/>
            <person name="Li S."/>
            <person name="Zhang Y."/>
            <person name="Fang M."/>
            <person name="Ma L."/>
            <person name="Zhao Y."/>
            <person name="Jiang S."/>
        </authorList>
    </citation>
    <scope>NUCLEOTIDE SEQUENCE [LARGE SCALE GENOMIC DNA]</scope>
    <source>
        <strain evidence="1">S2</strain>
        <tissue evidence="1">Leaf</tissue>
    </source>
</reference>
<gene>
    <name evidence="1" type="ORF">D8674_000603</name>
</gene>
<reference evidence="1 2" key="1">
    <citation type="submission" date="2019-09" db="EMBL/GenBank/DDBJ databases">
        <authorList>
            <person name="Ou C."/>
        </authorList>
    </citation>
    <scope>NUCLEOTIDE SEQUENCE [LARGE SCALE GENOMIC DNA]</scope>
    <source>
        <strain evidence="1">S2</strain>
        <tissue evidence="1">Leaf</tissue>
    </source>
</reference>
<organism evidence="1 2">
    <name type="scientific">Pyrus ussuriensis x Pyrus communis</name>
    <dbReference type="NCBI Taxonomy" id="2448454"/>
    <lineage>
        <taxon>Eukaryota</taxon>
        <taxon>Viridiplantae</taxon>
        <taxon>Streptophyta</taxon>
        <taxon>Embryophyta</taxon>
        <taxon>Tracheophyta</taxon>
        <taxon>Spermatophyta</taxon>
        <taxon>Magnoliopsida</taxon>
        <taxon>eudicotyledons</taxon>
        <taxon>Gunneridae</taxon>
        <taxon>Pentapetalae</taxon>
        <taxon>rosids</taxon>
        <taxon>fabids</taxon>
        <taxon>Rosales</taxon>
        <taxon>Rosaceae</taxon>
        <taxon>Amygdaloideae</taxon>
        <taxon>Maleae</taxon>
        <taxon>Pyrus</taxon>
    </lineage>
</organism>
<evidence type="ECO:0000313" key="2">
    <source>
        <dbReference type="Proteomes" id="UP000327157"/>
    </source>
</evidence>
<proteinExistence type="predicted"/>
<name>A0A5N5F4K7_9ROSA</name>
<accession>A0A5N5F4K7</accession>
<keyword evidence="2" id="KW-1185">Reference proteome</keyword>
<comment type="caution">
    <text evidence="1">The sequence shown here is derived from an EMBL/GenBank/DDBJ whole genome shotgun (WGS) entry which is preliminary data.</text>
</comment>
<evidence type="ECO:0000313" key="1">
    <source>
        <dbReference type="EMBL" id="KAB2597683.1"/>
    </source>
</evidence>